<dbReference type="GO" id="GO:0016758">
    <property type="term" value="F:hexosyltransferase activity"/>
    <property type="evidence" value="ECO:0007669"/>
    <property type="project" value="TreeGrafter"/>
</dbReference>
<evidence type="ECO:0008006" key="5">
    <source>
        <dbReference type="Google" id="ProtNLM"/>
    </source>
</evidence>
<dbReference type="Pfam" id="PF03808">
    <property type="entry name" value="Glyco_tran_WecG"/>
    <property type="match status" value="2"/>
</dbReference>
<evidence type="ECO:0000313" key="3">
    <source>
        <dbReference type="EMBL" id="OGG23881.1"/>
    </source>
</evidence>
<comment type="caution">
    <text evidence="3">The sequence shown here is derived from an EMBL/GenBank/DDBJ whole genome shotgun (WGS) entry which is preliminary data.</text>
</comment>
<keyword evidence="1" id="KW-0328">Glycosyltransferase</keyword>
<name>A0A1F6AGS5_9BACT</name>
<proteinExistence type="predicted"/>
<dbReference type="STRING" id="1798392.A3A79_01615"/>
<sequence>MSLNAVKILGISITKNKKNEILEYIEKYLRSKAKKPLIIVTPNPEQVVFAQKNKRFADILNRADLSLPDGIGIALTLGIQRIAGVEFMEDVVEMAAKWGYRIGLIGGKGRVAVEALECLQKKYPGLTGSVGDIRKAKIVFVALGAPKQEYFIEELTTNNLQPASPAGRLTTPLILMAVGGSFDIIAGHIPRAPLFIRLIGFEWAWRLFREPWRWKRQLALFEFMKNVLLYRLSPARNGR</sequence>
<evidence type="ECO:0000256" key="1">
    <source>
        <dbReference type="ARBA" id="ARBA00022676"/>
    </source>
</evidence>
<dbReference type="InterPro" id="IPR004629">
    <property type="entry name" value="WecG_TagA_CpsF"/>
</dbReference>
<evidence type="ECO:0000256" key="2">
    <source>
        <dbReference type="ARBA" id="ARBA00022679"/>
    </source>
</evidence>
<keyword evidence="2" id="KW-0808">Transferase</keyword>
<evidence type="ECO:0000313" key="4">
    <source>
        <dbReference type="Proteomes" id="UP000178759"/>
    </source>
</evidence>
<organism evidence="3 4">
    <name type="scientific">Candidatus Gottesmanbacteria bacterium RIFCSPLOWO2_01_FULL_43_11b</name>
    <dbReference type="NCBI Taxonomy" id="1798392"/>
    <lineage>
        <taxon>Bacteria</taxon>
        <taxon>Candidatus Gottesmaniibacteriota</taxon>
    </lineage>
</organism>
<reference evidence="3 4" key="1">
    <citation type="journal article" date="2016" name="Nat. Commun.">
        <title>Thousands of microbial genomes shed light on interconnected biogeochemical processes in an aquifer system.</title>
        <authorList>
            <person name="Anantharaman K."/>
            <person name="Brown C.T."/>
            <person name="Hug L.A."/>
            <person name="Sharon I."/>
            <person name="Castelle C.J."/>
            <person name="Probst A.J."/>
            <person name="Thomas B.C."/>
            <person name="Singh A."/>
            <person name="Wilkins M.J."/>
            <person name="Karaoz U."/>
            <person name="Brodie E.L."/>
            <person name="Williams K.H."/>
            <person name="Hubbard S.S."/>
            <person name="Banfield J.F."/>
        </authorList>
    </citation>
    <scope>NUCLEOTIDE SEQUENCE [LARGE SCALE GENOMIC DNA]</scope>
</reference>
<dbReference type="Proteomes" id="UP000178759">
    <property type="component" value="Unassembled WGS sequence"/>
</dbReference>
<gene>
    <name evidence="3" type="ORF">A3A79_01615</name>
</gene>
<dbReference type="AlphaFoldDB" id="A0A1F6AGS5"/>
<protein>
    <recommendedName>
        <fullName evidence="5">Glycosyltransferase</fullName>
    </recommendedName>
</protein>
<dbReference type="CDD" id="cd06533">
    <property type="entry name" value="Glyco_transf_WecG_TagA"/>
    <property type="match status" value="1"/>
</dbReference>
<accession>A0A1F6AGS5</accession>
<dbReference type="NCBIfam" id="TIGR00696">
    <property type="entry name" value="wecG_tagA_cpsF"/>
    <property type="match status" value="1"/>
</dbReference>
<dbReference type="EMBL" id="MFJV01000001">
    <property type="protein sequence ID" value="OGG23881.1"/>
    <property type="molecule type" value="Genomic_DNA"/>
</dbReference>
<dbReference type="PANTHER" id="PTHR34136">
    <property type="match status" value="1"/>
</dbReference>
<dbReference type="PANTHER" id="PTHR34136:SF1">
    <property type="entry name" value="UDP-N-ACETYL-D-MANNOSAMINURONIC ACID TRANSFERASE"/>
    <property type="match status" value="1"/>
</dbReference>